<dbReference type="PROSITE" id="PS00133">
    <property type="entry name" value="CARBOXYPEPT_ZN_2"/>
    <property type="match status" value="1"/>
</dbReference>
<keyword evidence="3" id="KW-0121">Carboxypeptidase</keyword>
<evidence type="ECO:0000256" key="4">
    <source>
        <dbReference type="ARBA" id="ARBA00022670"/>
    </source>
</evidence>
<evidence type="ECO:0000313" key="14">
    <source>
        <dbReference type="Proteomes" id="UP000694546"/>
    </source>
</evidence>
<dbReference type="PANTHER" id="PTHR11705">
    <property type="entry name" value="PROTEASE FAMILY M14 CARBOXYPEPTIDASE A,B"/>
    <property type="match status" value="1"/>
</dbReference>
<dbReference type="Pfam" id="PF00246">
    <property type="entry name" value="Peptidase_M14"/>
    <property type="match status" value="2"/>
</dbReference>
<dbReference type="Proteomes" id="UP000694546">
    <property type="component" value="Chromosome 4"/>
</dbReference>
<feature type="domain" description="Peptidase M14" evidence="12">
    <location>
        <begin position="158"/>
        <end position="327"/>
    </location>
</feature>
<dbReference type="FunFam" id="3.40.630.10:FF:000084">
    <property type="entry name" value="Carboxypeptidase B2"/>
    <property type="match status" value="2"/>
</dbReference>
<evidence type="ECO:0000256" key="7">
    <source>
        <dbReference type="ARBA" id="ARBA00022801"/>
    </source>
</evidence>
<feature type="domain" description="Peptidase M14" evidence="12">
    <location>
        <begin position="95"/>
        <end position="156"/>
    </location>
</feature>
<dbReference type="Pfam" id="PF02244">
    <property type="entry name" value="Propep_M14"/>
    <property type="match status" value="1"/>
</dbReference>
<dbReference type="AlphaFoldDB" id="A0A8C5A0D5"/>
<dbReference type="GO" id="GO:0004181">
    <property type="term" value="F:metallocarboxypeptidase activity"/>
    <property type="evidence" value="ECO:0007669"/>
    <property type="project" value="InterPro"/>
</dbReference>
<keyword evidence="6" id="KW-0732">Signal</keyword>
<comment type="caution">
    <text evidence="11">Lacks conserved residue(s) required for the propagation of feature annotation.</text>
</comment>
<organism evidence="13 14">
    <name type="scientific">Gadus morhua</name>
    <name type="common">Atlantic cod</name>
    <dbReference type="NCBI Taxonomy" id="8049"/>
    <lineage>
        <taxon>Eukaryota</taxon>
        <taxon>Metazoa</taxon>
        <taxon>Chordata</taxon>
        <taxon>Craniata</taxon>
        <taxon>Vertebrata</taxon>
        <taxon>Euteleostomi</taxon>
        <taxon>Actinopterygii</taxon>
        <taxon>Neopterygii</taxon>
        <taxon>Teleostei</taxon>
        <taxon>Neoteleostei</taxon>
        <taxon>Acanthomorphata</taxon>
        <taxon>Zeiogadaria</taxon>
        <taxon>Gadariae</taxon>
        <taxon>Gadiformes</taxon>
        <taxon>Gadoidei</taxon>
        <taxon>Gadidae</taxon>
        <taxon>Gadus</taxon>
    </lineage>
</organism>
<dbReference type="Ensembl" id="ENSGMOT00000029872.1">
    <property type="protein sequence ID" value="ENSGMOP00000024625.1"/>
    <property type="gene ID" value="ENSGMOG00000000707.2"/>
</dbReference>
<keyword evidence="9" id="KW-0482">Metalloprotease</keyword>
<dbReference type="SUPFAM" id="SSF54897">
    <property type="entry name" value="Protease propeptides/inhibitors"/>
    <property type="match status" value="1"/>
</dbReference>
<keyword evidence="10" id="KW-1015">Disulfide bond</keyword>
<dbReference type="Gene3D" id="3.30.70.340">
    <property type="entry name" value="Metallocarboxypeptidase-like"/>
    <property type="match status" value="1"/>
</dbReference>
<keyword evidence="4" id="KW-0645">Protease</keyword>
<evidence type="ECO:0000256" key="3">
    <source>
        <dbReference type="ARBA" id="ARBA00022645"/>
    </source>
</evidence>
<dbReference type="InterPro" id="IPR003146">
    <property type="entry name" value="M14A_act_pep"/>
</dbReference>
<dbReference type="InterPro" id="IPR000834">
    <property type="entry name" value="Peptidase_M14"/>
</dbReference>
<dbReference type="Gene3D" id="3.40.630.10">
    <property type="entry name" value="Zn peptidases"/>
    <property type="match status" value="2"/>
</dbReference>
<evidence type="ECO:0000259" key="12">
    <source>
        <dbReference type="PROSITE" id="PS52035"/>
    </source>
</evidence>
<keyword evidence="14" id="KW-1185">Reference proteome</keyword>
<evidence type="ECO:0000313" key="13">
    <source>
        <dbReference type="Ensembl" id="ENSGMOP00000024625.1"/>
    </source>
</evidence>
<dbReference type="SMART" id="SM00631">
    <property type="entry name" value="Zn_pept"/>
    <property type="match status" value="1"/>
</dbReference>
<dbReference type="GO" id="GO:0006508">
    <property type="term" value="P:proteolysis"/>
    <property type="evidence" value="ECO:0007669"/>
    <property type="project" value="UniProtKB-KW"/>
</dbReference>
<dbReference type="InterPro" id="IPR057247">
    <property type="entry name" value="CARBOXYPEPT_ZN_2"/>
</dbReference>
<evidence type="ECO:0000256" key="6">
    <source>
        <dbReference type="ARBA" id="ARBA00022729"/>
    </source>
</evidence>
<dbReference type="GO" id="GO:0042730">
    <property type="term" value="P:fibrinolysis"/>
    <property type="evidence" value="ECO:0007669"/>
    <property type="project" value="TreeGrafter"/>
</dbReference>
<keyword evidence="5" id="KW-0479">Metal-binding</keyword>
<dbReference type="SUPFAM" id="SSF53187">
    <property type="entry name" value="Zn-dependent exopeptidases"/>
    <property type="match status" value="1"/>
</dbReference>
<dbReference type="GeneTree" id="ENSGT00940000159160"/>
<comment type="similarity">
    <text evidence="2 11">Belongs to the peptidase M14 family.</text>
</comment>
<evidence type="ECO:0000256" key="5">
    <source>
        <dbReference type="ARBA" id="ARBA00022723"/>
    </source>
</evidence>
<comment type="cofactor">
    <cofactor evidence="1">
        <name>Zn(2+)</name>
        <dbReference type="ChEBI" id="CHEBI:29105"/>
    </cofactor>
</comment>
<reference evidence="13" key="2">
    <citation type="submission" date="2025-09" db="UniProtKB">
        <authorList>
            <consortium name="Ensembl"/>
        </authorList>
    </citation>
    <scope>IDENTIFICATION</scope>
</reference>
<dbReference type="PANTHER" id="PTHR11705:SF17">
    <property type="entry name" value="CARBOXYPEPTIDASE B2"/>
    <property type="match status" value="1"/>
</dbReference>
<keyword evidence="7" id="KW-0378">Hydrolase</keyword>
<evidence type="ECO:0000256" key="9">
    <source>
        <dbReference type="ARBA" id="ARBA00023049"/>
    </source>
</evidence>
<accession>A0A8C5A0D5</accession>
<reference evidence="13" key="1">
    <citation type="submission" date="2025-08" db="UniProtKB">
        <authorList>
            <consortium name="Ensembl"/>
        </authorList>
    </citation>
    <scope>IDENTIFICATION</scope>
</reference>
<dbReference type="GO" id="GO:0008270">
    <property type="term" value="F:zinc ion binding"/>
    <property type="evidence" value="ECO:0007669"/>
    <property type="project" value="InterPro"/>
</dbReference>
<feature type="active site" description="Proton donor/acceptor" evidence="11">
    <location>
        <position position="293"/>
    </location>
</feature>
<protein>
    <submittedName>
        <fullName evidence="13">Carboxypeptidase B2 (plasma)</fullName>
    </submittedName>
</protein>
<dbReference type="PROSITE" id="PS52035">
    <property type="entry name" value="PEPTIDASE_M14"/>
    <property type="match status" value="2"/>
</dbReference>
<dbReference type="InterPro" id="IPR036990">
    <property type="entry name" value="M14A-like_propep"/>
</dbReference>
<evidence type="ECO:0000256" key="1">
    <source>
        <dbReference type="ARBA" id="ARBA00001947"/>
    </source>
</evidence>
<dbReference type="PRINTS" id="PR00765">
    <property type="entry name" value="CRBOXYPTASEA"/>
</dbReference>
<evidence type="ECO:0000256" key="8">
    <source>
        <dbReference type="ARBA" id="ARBA00022833"/>
    </source>
</evidence>
<evidence type="ECO:0000256" key="10">
    <source>
        <dbReference type="ARBA" id="ARBA00023157"/>
    </source>
</evidence>
<evidence type="ECO:0000256" key="2">
    <source>
        <dbReference type="ARBA" id="ARBA00005988"/>
    </source>
</evidence>
<proteinExistence type="inferred from homology"/>
<keyword evidence="8" id="KW-0862">Zinc</keyword>
<name>A0A8C5A0D5_GADMO</name>
<evidence type="ECO:0000256" key="11">
    <source>
        <dbReference type="PROSITE-ProRule" id="PRU01379"/>
    </source>
</evidence>
<sequence length="335" mass="37799">VFSITPKTQAEVDIVKNVSSQFETVLWSPAAPEFIREEAEVHLFVPGNSSQAVRELLQTHGVTHAVMLANTKELIEMQTRNASTDPRSGMSYYEKYHSLEDIYHWLNKTAMENPDRIKVILIGSSFEKRPLYVLKLSAISTTNTNKKAIWLDCGIHDSRCAGVDLNRNFDANWCTEGASHHPCSEIFCGEFPESEPEASAVASFLRRNKEAVALYVTIHSYSQMLLFPYSCTRDLTENHAELLSMAKEAAQKIKRYYRNNYKYGAGAETIYLAPGGSDDWAYKLGIKYSFTFELQDRGRYGFLLPPSEIPRACNEALIALKTIALRVVERIPPPA</sequence>
<dbReference type="GO" id="GO:0005615">
    <property type="term" value="C:extracellular space"/>
    <property type="evidence" value="ECO:0007669"/>
    <property type="project" value="TreeGrafter"/>
</dbReference>